<protein>
    <recommendedName>
        <fullName evidence="3">alpha-glucosidase</fullName>
        <ecNumber evidence="3">3.2.1.20</ecNumber>
    </recommendedName>
</protein>
<name>A0A0U1LWK2_TALIS</name>
<keyword evidence="6 7" id="KW-0326">Glycosidase</keyword>
<dbReference type="Pfam" id="PF01055">
    <property type="entry name" value="Glyco_hydro_31_2nd"/>
    <property type="match status" value="1"/>
</dbReference>
<reference evidence="12 13" key="1">
    <citation type="submission" date="2015-04" db="EMBL/GenBank/DDBJ databases">
        <authorList>
            <person name="Syromyatnikov M.Y."/>
            <person name="Popov V.N."/>
        </authorList>
    </citation>
    <scope>NUCLEOTIDE SEQUENCE [LARGE SCALE GENOMIC DNA]</scope>
    <source>
        <strain evidence="12">WF-38-12</strain>
    </source>
</reference>
<dbReference type="CDD" id="cd06602">
    <property type="entry name" value="GH31_MGAM_SI_GAA"/>
    <property type="match status" value="1"/>
</dbReference>
<feature type="compositionally biased region" description="Low complexity" evidence="8">
    <location>
        <begin position="543"/>
        <end position="556"/>
    </location>
</feature>
<comment type="catalytic activity">
    <reaction evidence="1">
        <text>Hydrolysis of terminal, non-reducing (1-&gt;4)-linked alpha-D-glucose residues with release of alpha-D-glucose.</text>
        <dbReference type="EC" id="3.2.1.20"/>
    </reaction>
</comment>
<dbReference type="OrthoDB" id="5839090at2759"/>
<evidence type="ECO:0000259" key="11">
    <source>
        <dbReference type="Pfam" id="PF21365"/>
    </source>
</evidence>
<dbReference type="PANTHER" id="PTHR22762">
    <property type="entry name" value="ALPHA-GLUCOSIDASE"/>
    <property type="match status" value="1"/>
</dbReference>
<dbReference type="InterPro" id="IPR048395">
    <property type="entry name" value="Glyco_hydro_31_C"/>
</dbReference>
<dbReference type="OMA" id="WEFPNDE"/>
<dbReference type="GO" id="GO:0030246">
    <property type="term" value="F:carbohydrate binding"/>
    <property type="evidence" value="ECO:0007669"/>
    <property type="project" value="InterPro"/>
</dbReference>
<feature type="signal peptide" evidence="9">
    <location>
        <begin position="1"/>
        <end position="19"/>
    </location>
</feature>
<evidence type="ECO:0000313" key="13">
    <source>
        <dbReference type="Proteomes" id="UP000054383"/>
    </source>
</evidence>
<keyword evidence="13" id="KW-1185">Reference proteome</keyword>
<dbReference type="InterPro" id="IPR011013">
    <property type="entry name" value="Gal_mutarotase_sf_dom"/>
</dbReference>
<dbReference type="SUPFAM" id="SSF74650">
    <property type="entry name" value="Galactose mutarotase-like"/>
    <property type="match status" value="1"/>
</dbReference>
<dbReference type="Gene3D" id="3.20.20.80">
    <property type="entry name" value="Glycosidases"/>
    <property type="match status" value="2"/>
</dbReference>
<evidence type="ECO:0000256" key="1">
    <source>
        <dbReference type="ARBA" id="ARBA00001657"/>
    </source>
</evidence>
<dbReference type="CDD" id="cd14752">
    <property type="entry name" value="GH31_N"/>
    <property type="match status" value="1"/>
</dbReference>
<feature type="chain" id="PRO_5006711304" description="alpha-glucosidase" evidence="9">
    <location>
        <begin position="20"/>
        <end position="981"/>
    </location>
</feature>
<comment type="similarity">
    <text evidence="2 7">Belongs to the glycosyl hydrolase 31 family.</text>
</comment>
<sequence>MLLLRQVGAVLALAVAVRGDASSTTTSIRLTQTLLPQVGAAPSLTPTIRDSEAPDPQKCPGYKASNVVENTQGITADLTLAGPRCQAFGTDIQELVLQVQYQAKERLNVKIYPKCLSDQNETQYILPESIVPSPENDENISKSESDLRFEWSNTPTFQFKISRVSNQEELFSTYGHVLVYEDQFLELVSNMVEDYNVYGLAENIHDFHLSQNYTQTFWTNDAGITSGNPVDGNIYGVHPFYQESRYHPGSNTTSHGVYARNAHGQEWLLRPKTITYRTIGGSFDFYFLSGQGKDGGSSAVDTIRQYHAGCVGLPAMQMFWTLGFHQCRLGYDNLTMMQDVVANYKAANIPLEAIWSDFDMFDGYRSFVNNPVSYPVDKMSAWVEELHNDDQYYVPLVWTNIYRTNPENPEDVYPPYQRGADLQTFIRNPATGDYYNGDNWPGFSVWGDFLLPSSYSWWANELRTWHDQIPFDGVLSDLSEPASYCVGSCGDGKLHSNPIHVPELMPGDPLNNDYEYPSGFSISNKTDAASASLAAASQSSALASSTPFPSATSTTLGRTEPTPGLRNLTYPPYVLNNAQEGHALVKGTISPDATHNDPVNTTEYELHNLFGYQTGNATYHALLEMFPNRRPFSMSRATFSGSGRFSSHWGGDNSATWGSMFLGISHSLTHMMAGIPMFGVNACGYTHNTDFDLCSRWMSLAAFFPFYRNHNIKGTIPQEAYIWSSVAEASRRAISVRYSLLNYIYTLFYQAHTQGDTVMRALAWEFPNDETLKATYAQFMLGPSLLITPVLTPNSDTVRGVFPGIREGTRWYDWYTLQEVDAQPRENVTLAAPLEHINVHARGGSIFVLQEPGYTTAATRNNSFALLATLDDNQYAEGTVYLDDGVSMVQNATKTVSFKYDNGTIRASIHGTYHASSPLANVTIAGLQTEPKGFQFRNNKTLYSKRTGNLSYKNGTAYITGLEQYTPSGAFEHSFELKLTY</sequence>
<dbReference type="EMBL" id="CVMT01000003">
    <property type="protein sequence ID" value="CRG87783.1"/>
    <property type="molecule type" value="Genomic_DNA"/>
</dbReference>
<gene>
    <name evidence="12" type="primary">aglU</name>
    <name evidence="12" type="ORF">PISL3812_04804</name>
</gene>
<dbReference type="Gene3D" id="2.60.40.1760">
    <property type="entry name" value="glycosyl hydrolase (family 31)"/>
    <property type="match status" value="1"/>
</dbReference>
<evidence type="ECO:0000259" key="10">
    <source>
        <dbReference type="Pfam" id="PF01055"/>
    </source>
</evidence>
<keyword evidence="9" id="KW-0732">Signal</keyword>
<accession>A0A0U1LWK2</accession>
<feature type="region of interest" description="Disordered" evidence="8">
    <location>
        <begin position="543"/>
        <end position="571"/>
    </location>
</feature>
<dbReference type="PANTHER" id="PTHR22762:SF133">
    <property type="entry name" value="P-TYPE DOMAIN-CONTAINING PROTEIN"/>
    <property type="match status" value="1"/>
</dbReference>
<keyword evidence="5" id="KW-0325">Glycoprotein</keyword>
<dbReference type="Pfam" id="PF21365">
    <property type="entry name" value="Glyco_hydro_31_3rd"/>
    <property type="match status" value="1"/>
</dbReference>
<evidence type="ECO:0000256" key="7">
    <source>
        <dbReference type="RuleBase" id="RU361185"/>
    </source>
</evidence>
<dbReference type="SUPFAM" id="SSF51445">
    <property type="entry name" value="(Trans)glycosidases"/>
    <property type="match status" value="1"/>
</dbReference>
<evidence type="ECO:0000256" key="2">
    <source>
        <dbReference type="ARBA" id="ARBA00007806"/>
    </source>
</evidence>
<dbReference type="InterPro" id="IPR017853">
    <property type="entry name" value="GH"/>
</dbReference>
<feature type="domain" description="Glycoside hydrolase family 31 TIM barrel" evidence="10">
    <location>
        <begin position="314"/>
        <end position="747"/>
    </location>
</feature>
<feature type="domain" description="Glycosyl hydrolase family 31 C-terminal" evidence="11">
    <location>
        <begin position="755"/>
        <end position="846"/>
    </location>
</feature>
<dbReference type="GO" id="GO:0005975">
    <property type="term" value="P:carbohydrate metabolic process"/>
    <property type="evidence" value="ECO:0007669"/>
    <property type="project" value="InterPro"/>
</dbReference>
<organism evidence="12 13">
    <name type="scientific">Talaromyces islandicus</name>
    <name type="common">Penicillium islandicum</name>
    <dbReference type="NCBI Taxonomy" id="28573"/>
    <lineage>
        <taxon>Eukaryota</taxon>
        <taxon>Fungi</taxon>
        <taxon>Dikarya</taxon>
        <taxon>Ascomycota</taxon>
        <taxon>Pezizomycotina</taxon>
        <taxon>Eurotiomycetes</taxon>
        <taxon>Eurotiomycetidae</taxon>
        <taxon>Eurotiales</taxon>
        <taxon>Trichocomaceae</taxon>
        <taxon>Talaromyces</taxon>
        <taxon>Talaromyces sect. Islandici</taxon>
    </lineage>
</organism>
<keyword evidence="4 7" id="KW-0378">Hydrolase</keyword>
<dbReference type="Proteomes" id="UP000054383">
    <property type="component" value="Unassembled WGS sequence"/>
</dbReference>
<dbReference type="Gene3D" id="2.60.40.1180">
    <property type="entry name" value="Golgi alpha-mannosidase II"/>
    <property type="match status" value="2"/>
</dbReference>
<evidence type="ECO:0000256" key="9">
    <source>
        <dbReference type="SAM" id="SignalP"/>
    </source>
</evidence>
<evidence type="ECO:0000256" key="3">
    <source>
        <dbReference type="ARBA" id="ARBA00012741"/>
    </source>
</evidence>
<dbReference type="SUPFAM" id="SSF51011">
    <property type="entry name" value="Glycosyl hydrolase domain"/>
    <property type="match status" value="1"/>
</dbReference>
<evidence type="ECO:0000256" key="5">
    <source>
        <dbReference type="ARBA" id="ARBA00023180"/>
    </source>
</evidence>
<dbReference type="STRING" id="28573.A0A0U1LWK2"/>
<dbReference type="InterPro" id="IPR000322">
    <property type="entry name" value="Glyco_hydro_31_TIM"/>
</dbReference>
<dbReference type="GO" id="GO:0004558">
    <property type="term" value="F:alpha-1,4-glucosidase activity"/>
    <property type="evidence" value="ECO:0007669"/>
    <property type="project" value="UniProtKB-EC"/>
</dbReference>
<evidence type="ECO:0000256" key="4">
    <source>
        <dbReference type="ARBA" id="ARBA00022801"/>
    </source>
</evidence>
<dbReference type="FunFam" id="2.60.40.1180:FF:000001">
    <property type="entry name" value="Maltase-glucoamylase, intestinal"/>
    <property type="match status" value="1"/>
</dbReference>
<evidence type="ECO:0000256" key="6">
    <source>
        <dbReference type="ARBA" id="ARBA00023295"/>
    </source>
</evidence>
<dbReference type="InterPro" id="IPR013780">
    <property type="entry name" value="Glyco_hydro_b"/>
</dbReference>
<evidence type="ECO:0000313" key="12">
    <source>
        <dbReference type="EMBL" id="CRG87783.1"/>
    </source>
</evidence>
<dbReference type="EC" id="3.2.1.20" evidence="3"/>
<dbReference type="AlphaFoldDB" id="A0A0U1LWK2"/>
<evidence type="ECO:0000256" key="8">
    <source>
        <dbReference type="SAM" id="MobiDB-lite"/>
    </source>
</evidence>
<proteinExistence type="inferred from homology"/>